<dbReference type="GO" id="GO:0007165">
    <property type="term" value="P:signal transduction"/>
    <property type="evidence" value="ECO:0007669"/>
    <property type="project" value="InterPro"/>
</dbReference>
<dbReference type="Gene3D" id="1.10.533.10">
    <property type="entry name" value="Death Domain, Fas"/>
    <property type="match status" value="1"/>
</dbReference>
<feature type="domain" description="Death" evidence="1">
    <location>
        <begin position="74"/>
        <end position="151"/>
    </location>
</feature>
<dbReference type="InterPro" id="IPR011029">
    <property type="entry name" value="DEATH-like_dom_sf"/>
</dbReference>
<protein>
    <recommendedName>
        <fullName evidence="1">Death domain-containing protein</fullName>
    </recommendedName>
</protein>
<organism evidence="2">
    <name type="scientific">Amphimedon queenslandica</name>
    <name type="common">Sponge</name>
    <dbReference type="NCBI Taxonomy" id="400682"/>
    <lineage>
        <taxon>Eukaryota</taxon>
        <taxon>Metazoa</taxon>
        <taxon>Porifera</taxon>
        <taxon>Demospongiae</taxon>
        <taxon>Heteroscleromorpha</taxon>
        <taxon>Haplosclerida</taxon>
        <taxon>Niphatidae</taxon>
        <taxon>Amphimedon</taxon>
    </lineage>
</organism>
<reference evidence="2" key="1">
    <citation type="submission" date="2017-05" db="UniProtKB">
        <authorList>
            <consortium name="EnsemblMetazoa"/>
        </authorList>
    </citation>
    <scope>IDENTIFICATION</scope>
</reference>
<dbReference type="EnsemblMetazoa" id="Aqu2.1.08844_001">
    <property type="protein sequence ID" value="Aqu2.1.08844_001"/>
    <property type="gene ID" value="Aqu2.1.08844"/>
</dbReference>
<sequence>MSLHVYIQKKKYTVDIINRYTHIEIRFDCKEACLQIRAEPTLKVPPIKKNRTTPLSASDLVDIRDLLEKHGYSGVDYYDLGLRLGLLPRTLDVIENENKGNVRTGLRECLKAWLQQADNVKSKGVPTYDILIQALRDEKKNAVADGIKKELDD</sequence>
<dbReference type="AlphaFoldDB" id="A0A1X7T306"/>
<dbReference type="SUPFAM" id="SSF47986">
    <property type="entry name" value="DEATH domain"/>
    <property type="match status" value="1"/>
</dbReference>
<evidence type="ECO:0000313" key="2">
    <source>
        <dbReference type="EnsemblMetazoa" id="Aqu2.1.08844_001"/>
    </source>
</evidence>
<dbReference type="PROSITE" id="PS50017">
    <property type="entry name" value="DEATH_DOMAIN"/>
    <property type="match status" value="1"/>
</dbReference>
<dbReference type="CDD" id="cd01670">
    <property type="entry name" value="Death"/>
    <property type="match status" value="1"/>
</dbReference>
<dbReference type="InParanoid" id="A0A1X7T306"/>
<name>A0A1X7T306_AMPQE</name>
<dbReference type="Pfam" id="PF00531">
    <property type="entry name" value="Death"/>
    <property type="match status" value="1"/>
</dbReference>
<accession>A0A1X7T306</accession>
<proteinExistence type="predicted"/>
<dbReference type="InterPro" id="IPR000488">
    <property type="entry name" value="Death_dom"/>
</dbReference>
<evidence type="ECO:0000259" key="1">
    <source>
        <dbReference type="PROSITE" id="PS50017"/>
    </source>
</evidence>